<keyword evidence="4" id="KW-0520">NAD</keyword>
<keyword evidence="3" id="KW-0808">Transferase</keyword>
<dbReference type="SUPFAM" id="SSF56399">
    <property type="entry name" value="ADP-ribosylation"/>
    <property type="match status" value="1"/>
</dbReference>
<evidence type="ECO:0000259" key="6">
    <source>
        <dbReference type="PROSITE" id="PS51059"/>
    </source>
</evidence>
<dbReference type="GO" id="GO:0005634">
    <property type="term" value="C:nucleus"/>
    <property type="evidence" value="ECO:0007669"/>
    <property type="project" value="UniProtKB-SubCell"/>
</dbReference>
<dbReference type="GO" id="GO:0010629">
    <property type="term" value="P:negative regulation of gene expression"/>
    <property type="evidence" value="ECO:0007669"/>
    <property type="project" value="TreeGrafter"/>
</dbReference>
<evidence type="ECO:0000256" key="1">
    <source>
        <dbReference type="ARBA" id="ARBA00004123"/>
    </source>
</evidence>
<dbReference type="InterPro" id="IPR052056">
    <property type="entry name" value="Mono-ARTD/PARP"/>
</dbReference>
<gene>
    <name evidence="7" type="ORF">OCBIM_22006304mg</name>
</gene>
<dbReference type="PANTHER" id="PTHR14453">
    <property type="entry name" value="PARP/ZINC FINGER CCCH TYPE DOMAIN CONTAINING PROTEIN"/>
    <property type="match status" value="1"/>
</dbReference>
<dbReference type="OrthoDB" id="406099at2759"/>
<dbReference type="GO" id="GO:0003714">
    <property type="term" value="F:transcription corepressor activity"/>
    <property type="evidence" value="ECO:0007669"/>
    <property type="project" value="TreeGrafter"/>
</dbReference>
<keyword evidence="2" id="KW-0328">Glycosyltransferase</keyword>
<dbReference type="PROSITE" id="PS51059">
    <property type="entry name" value="PARP_CATALYTIC"/>
    <property type="match status" value="1"/>
</dbReference>
<dbReference type="GO" id="GO:0003950">
    <property type="term" value="F:NAD+ poly-ADP-ribosyltransferase activity"/>
    <property type="evidence" value="ECO:0007669"/>
    <property type="project" value="InterPro"/>
</dbReference>
<evidence type="ECO:0000256" key="4">
    <source>
        <dbReference type="ARBA" id="ARBA00023027"/>
    </source>
</evidence>
<feature type="domain" description="PARP catalytic" evidence="6">
    <location>
        <begin position="1"/>
        <end position="113"/>
    </location>
</feature>
<organism evidence="7">
    <name type="scientific">Octopus bimaculoides</name>
    <name type="common">California two-spotted octopus</name>
    <dbReference type="NCBI Taxonomy" id="37653"/>
    <lineage>
        <taxon>Eukaryota</taxon>
        <taxon>Metazoa</taxon>
        <taxon>Spiralia</taxon>
        <taxon>Lophotrochozoa</taxon>
        <taxon>Mollusca</taxon>
        <taxon>Cephalopoda</taxon>
        <taxon>Coleoidea</taxon>
        <taxon>Octopodiformes</taxon>
        <taxon>Octopoda</taxon>
        <taxon>Incirrata</taxon>
        <taxon>Octopodidae</taxon>
        <taxon>Octopus</taxon>
    </lineage>
</organism>
<proteinExistence type="predicted"/>
<comment type="subcellular location">
    <subcellularLocation>
        <location evidence="1">Nucleus</location>
    </subcellularLocation>
</comment>
<dbReference type="EMBL" id="KQ425868">
    <property type="protein sequence ID" value="KOF68909.1"/>
    <property type="molecule type" value="Genomic_DNA"/>
</dbReference>
<evidence type="ECO:0000313" key="7">
    <source>
        <dbReference type="EMBL" id="KOF68909.1"/>
    </source>
</evidence>
<evidence type="ECO:0000256" key="5">
    <source>
        <dbReference type="ARBA" id="ARBA00023242"/>
    </source>
</evidence>
<sequence length="113" mass="12702">MGDEELIKIVPVTNGPEYDDIQATFRRNSPSSRIISIERIQNKTLYLGYQALKKKFEVENPNIRNEVDGLWHGTAEGSVNGINKSGFNRSYCGKNGEYIIIIIIIIHPPSILA</sequence>
<name>A0A0L8FWB5_OCTBM</name>
<dbReference type="Gene3D" id="3.90.228.10">
    <property type="match status" value="1"/>
</dbReference>
<dbReference type="GO" id="GO:0005737">
    <property type="term" value="C:cytoplasm"/>
    <property type="evidence" value="ECO:0007669"/>
    <property type="project" value="TreeGrafter"/>
</dbReference>
<accession>A0A0L8FWB5</accession>
<keyword evidence="5" id="KW-0539">Nucleus</keyword>
<evidence type="ECO:0000256" key="2">
    <source>
        <dbReference type="ARBA" id="ARBA00022676"/>
    </source>
</evidence>
<dbReference type="InterPro" id="IPR012317">
    <property type="entry name" value="Poly(ADP-ribose)pol_cat_dom"/>
</dbReference>
<dbReference type="AlphaFoldDB" id="A0A0L8FWB5"/>
<protein>
    <recommendedName>
        <fullName evidence="6">PARP catalytic domain-containing protein</fullName>
    </recommendedName>
</protein>
<evidence type="ECO:0000256" key="3">
    <source>
        <dbReference type="ARBA" id="ARBA00022679"/>
    </source>
</evidence>
<reference evidence="7" key="1">
    <citation type="submission" date="2015-07" db="EMBL/GenBank/DDBJ databases">
        <title>MeaNS - Measles Nucleotide Surveillance Program.</title>
        <authorList>
            <person name="Tran T."/>
            <person name="Druce J."/>
        </authorList>
    </citation>
    <scope>NUCLEOTIDE SEQUENCE</scope>
    <source>
        <strain evidence="7">UCB-OBI-ISO-001</strain>
        <tissue evidence="7">Gonad</tissue>
    </source>
</reference>
<dbReference type="PANTHER" id="PTHR14453:SF67">
    <property type="entry name" value="POLY [ADP-RIBOSE] POLYMERASE"/>
    <property type="match status" value="1"/>
</dbReference>